<dbReference type="RefSeq" id="XP_013253889.1">
    <property type="nucleotide sequence ID" value="XM_013398435.1"/>
</dbReference>
<dbReference type="Pfam" id="PF00753">
    <property type="entry name" value="Lactamase_B"/>
    <property type="match status" value="1"/>
</dbReference>
<comment type="caution">
    <text evidence="7">The sequence shown here is derived from an EMBL/GenBank/DDBJ whole genome shotgun (WGS) entry which is preliminary data.</text>
</comment>
<evidence type="ECO:0000313" key="8">
    <source>
        <dbReference type="Proteomes" id="UP000027920"/>
    </source>
</evidence>
<reference evidence="7 8" key="1">
    <citation type="submission" date="2013-03" db="EMBL/GenBank/DDBJ databases">
        <title>The Genome Sequence of Exophiala aquamarina CBS 119918.</title>
        <authorList>
            <consortium name="The Broad Institute Genomics Platform"/>
            <person name="Cuomo C."/>
            <person name="de Hoog S."/>
            <person name="Gorbushina A."/>
            <person name="Walker B."/>
            <person name="Young S.K."/>
            <person name="Zeng Q."/>
            <person name="Gargeya S."/>
            <person name="Fitzgerald M."/>
            <person name="Haas B."/>
            <person name="Abouelleil A."/>
            <person name="Allen A.W."/>
            <person name="Alvarado L."/>
            <person name="Arachchi H.M."/>
            <person name="Berlin A.M."/>
            <person name="Chapman S.B."/>
            <person name="Gainer-Dewar J."/>
            <person name="Goldberg J."/>
            <person name="Griggs A."/>
            <person name="Gujja S."/>
            <person name="Hansen M."/>
            <person name="Howarth C."/>
            <person name="Imamovic A."/>
            <person name="Ireland A."/>
            <person name="Larimer J."/>
            <person name="McCowan C."/>
            <person name="Murphy C."/>
            <person name="Pearson M."/>
            <person name="Poon T.W."/>
            <person name="Priest M."/>
            <person name="Roberts A."/>
            <person name="Saif S."/>
            <person name="Shea T."/>
            <person name="Sisk P."/>
            <person name="Sykes S."/>
            <person name="Wortman J."/>
            <person name="Nusbaum C."/>
            <person name="Birren B."/>
        </authorList>
    </citation>
    <scope>NUCLEOTIDE SEQUENCE [LARGE SCALE GENOMIC DNA]</scope>
    <source>
        <strain evidence="7 8">CBS 119918</strain>
    </source>
</reference>
<gene>
    <name evidence="7" type="ORF">A1O9_12649</name>
</gene>
<keyword evidence="4" id="KW-0378">Hydrolase</keyword>
<dbReference type="Proteomes" id="UP000027920">
    <property type="component" value="Unassembled WGS sequence"/>
</dbReference>
<accession>A0A072NTX8</accession>
<sequence>MSPNYLRQAPPSPPETTSEATVQVFALQAGHFSLPERFFVHPASETARRTVPSLSFLIVHQNQETDQTTRIVFDLGLRRDANRYPLPIQKHIETRQPLTTLPDVTASLAAGGLSPNDIDYVIYSHVHWDHVGEPRDFPSSTFVVGNGAVDLLHGNGSSLRGSHSFFEADLLPADRTIQLSNPYEETDEGAGRQNTTPGGPDFFQDWTPYKNLPRVLDIFHDGSLYIVDAPGHLPGHINILARTGPLSSVYLAGDACHDRRIMRNERQIGEWLDQEGHICCIHADKHLAQQTIGRIRELEAMGTEVIFAHDHEWESDSNNRARFLGQSKL</sequence>
<dbReference type="AlphaFoldDB" id="A0A072NTX8"/>
<dbReference type="InterPro" id="IPR001279">
    <property type="entry name" value="Metallo-B-lactamas"/>
</dbReference>
<comment type="cofactor">
    <cofactor evidence="1">
        <name>Zn(2+)</name>
        <dbReference type="ChEBI" id="CHEBI:29105"/>
    </cofactor>
</comment>
<organism evidence="7 8">
    <name type="scientific">Exophiala aquamarina CBS 119918</name>
    <dbReference type="NCBI Taxonomy" id="1182545"/>
    <lineage>
        <taxon>Eukaryota</taxon>
        <taxon>Fungi</taxon>
        <taxon>Dikarya</taxon>
        <taxon>Ascomycota</taxon>
        <taxon>Pezizomycotina</taxon>
        <taxon>Eurotiomycetes</taxon>
        <taxon>Chaetothyriomycetidae</taxon>
        <taxon>Chaetothyriales</taxon>
        <taxon>Herpotrichiellaceae</taxon>
        <taxon>Exophiala</taxon>
    </lineage>
</organism>
<evidence type="ECO:0000256" key="4">
    <source>
        <dbReference type="ARBA" id="ARBA00022801"/>
    </source>
</evidence>
<dbReference type="OrthoDB" id="10250730at2759"/>
<keyword evidence="3" id="KW-0479">Metal-binding</keyword>
<dbReference type="SUPFAM" id="SSF56281">
    <property type="entry name" value="Metallo-hydrolase/oxidoreductase"/>
    <property type="match status" value="1"/>
</dbReference>
<evidence type="ECO:0000256" key="3">
    <source>
        <dbReference type="ARBA" id="ARBA00022723"/>
    </source>
</evidence>
<proteinExistence type="inferred from homology"/>
<dbReference type="CDD" id="cd07730">
    <property type="entry name" value="metallo-hydrolase-like_MBL-fold"/>
    <property type="match status" value="1"/>
</dbReference>
<feature type="domain" description="Metallo-beta-lactamase" evidence="6">
    <location>
        <begin position="52"/>
        <end position="309"/>
    </location>
</feature>
<dbReference type="GO" id="GO:0046872">
    <property type="term" value="F:metal ion binding"/>
    <property type="evidence" value="ECO:0007669"/>
    <property type="project" value="UniProtKB-KW"/>
</dbReference>
<protein>
    <recommendedName>
        <fullName evidence="6">Metallo-beta-lactamase domain-containing protein</fullName>
    </recommendedName>
</protein>
<dbReference type="SMART" id="SM00849">
    <property type="entry name" value="Lactamase_B"/>
    <property type="match status" value="1"/>
</dbReference>
<dbReference type="PANTHER" id="PTHR42978:SF2">
    <property type="entry name" value="102 KBASES UNSTABLE REGION: FROM 1 TO 119443"/>
    <property type="match status" value="1"/>
</dbReference>
<dbReference type="PANTHER" id="PTHR42978">
    <property type="entry name" value="QUORUM-QUENCHING LACTONASE YTNP-RELATED-RELATED"/>
    <property type="match status" value="1"/>
</dbReference>
<keyword evidence="8" id="KW-1185">Reference proteome</keyword>
<evidence type="ECO:0000256" key="5">
    <source>
        <dbReference type="ARBA" id="ARBA00022833"/>
    </source>
</evidence>
<dbReference type="InterPro" id="IPR036866">
    <property type="entry name" value="RibonucZ/Hydroxyglut_hydro"/>
</dbReference>
<evidence type="ECO:0000259" key="6">
    <source>
        <dbReference type="SMART" id="SM00849"/>
    </source>
</evidence>
<dbReference type="HOGENOM" id="CLU_030571_1_1_1"/>
<evidence type="ECO:0000256" key="1">
    <source>
        <dbReference type="ARBA" id="ARBA00001947"/>
    </source>
</evidence>
<dbReference type="GeneID" id="25287543"/>
<dbReference type="GO" id="GO:0016787">
    <property type="term" value="F:hydrolase activity"/>
    <property type="evidence" value="ECO:0007669"/>
    <property type="project" value="UniProtKB-KW"/>
</dbReference>
<dbReference type="EMBL" id="AMGV01000025">
    <property type="protein sequence ID" value="KEF51299.1"/>
    <property type="molecule type" value="Genomic_DNA"/>
</dbReference>
<dbReference type="InterPro" id="IPR051013">
    <property type="entry name" value="MBL_superfamily_lactonases"/>
</dbReference>
<dbReference type="Gene3D" id="3.60.15.10">
    <property type="entry name" value="Ribonuclease Z/Hydroxyacylglutathione hydrolase-like"/>
    <property type="match status" value="1"/>
</dbReference>
<dbReference type="STRING" id="1182545.A0A072NTX8"/>
<evidence type="ECO:0000313" key="7">
    <source>
        <dbReference type="EMBL" id="KEF51299.1"/>
    </source>
</evidence>
<comment type="similarity">
    <text evidence="2">Belongs to the metallo-beta-lactamase superfamily.</text>
</comment>
<dbReference type="VEuPathDB" id="FungiDB:A1O9_12649"/>
<keyword evidence="5" id="KW-0862">Zinc</keyword>
<name>A0A072NTX8_9EURO</name>
<evidence type="ECO:0000256" key="2">
    <source>
        <dbReference type="ARBA" id="ARBA00007749"/>
    </source>
</evidence>